<keyword evidence="2" id="KW-1185">Reference proteome</keyword>
<evidence type="ECO:0000313" key="1">
    <source>
        <dbReference type="EMBL" id="KNC86642.1"/>
    </source>
</evidence>
<gene>
    <name evidence="1" type="ORF">SARC_01222</name>
</gene>
<organism evidence="1 2">
    <name type="scientific">Sphaeroforma arctica JP610</name>
    <dbReference type="NCBI Taxonomy" id="667725"/>
    <lineage>
        <taxon>Eukaryota</taxon>
        <taxon>Ichthyosporea</taxon>
        <taxon>Ichthyophonida</taxon>
        <taxon>Sphaeroforma</taxon>
    </lineage>
</organism>
<dbReference type="RefSeq" id="XP_014160544.1">
    <property type="nucleotide sequence ID" value="XM_014305069.1"/>
</dbReference>
<sequence>MPMCQKANKYIVYIRTGKRSVSHTKAKKYLSKHSKVIRAAAPDKMAGTPNEFICVHCRKQVPVSEEQYKEWHGKTQIMGTRKGEVKCPHCDRYFYPGNQLCVVM</sequence>
<evidence type="ECO:0000313" key="2">
    <source>
        <dbReference type="Proteomes" id="UP000054560"/>
    </source>
</evidence>
<dbReference type="GeneID" id="25901726"/>
<dbReference type="EMBL" id="KQ241643">
    <property type="protein sequence ID" value="KNC86642.1"/>
    <property type="molecule type" value="Genomic_DNA"/>
</dbReference>
<reference evidence="1 2" key="1">
    <citation type="submission" date="2011-02" db="EMBL/GenBank/DDBJ databases">
        <title>The Genome Sequence of Sphaeroforma arctica JP610.</title>
        <authorList>
            <consortium name="The Broad Institute Genome Sequencing Platform"/>
            <person name="Russ C."/>
            <person name="Cuomo C."/>
            <person name="Young S.K."/>
            <person name="Zeng Q."/>
            <person name="Gargeya S."/>
            <person name="Alvarado L."/>
            <person name="Berlin A."/>
            <person name="Chapman S.B."/>
            <person name="Chen Z."/>
            <person name="Freedman E."/>
            <person name="Gellesch M."/>
            <person name="Goldberg J."/>
            <person name="Griggs A."/>
            <person name="Gujja S."/>
            <person name="Heilman E."/>
            <person name="Heiman D."/>
            <person name="Howarth C."/>
            <person name="Mehta T."/>
            <person name="Neiman D."/>
            <person name="Pearson M."/>
            <person name="Roberts A."/>
            <person name="Saif S."/>
            <person name="Shea T."/>
            <person name="Shenoy N."/>
            <person name="Sisk P."/>
            <person name="Stolte C."/>
            <person name="Sykes S."/>
            <person name="White J."/>
            <person name="Yandava C."/>
            <person name="Burger G."/>
            <person name="Gray M.W."/>
            <person name="Holland P.W.H."/>
            <person name="King N."/>
            <person name="Lang F.B.F."/>
            <person name="Roger A.J."/>
            <person name="Ruiz-Trillo I."/>
            <person name="Haas B."/>
            <person name="Nusbaum C."/>
            <person name="Birren B."/>
        </authorList>
    </citation>
    <scope>NUCLEOTIDE SEQUENCE [LARGE SCALE GENOMIC DNA]</scope>
    <source>
        <strain evidence="1 2">JP610</strain>
    </source>
</reference>
<proteinExistence type="predicted"/>
<name>A0A0L0GCB8_9EUKA</name>
<dbReference type="Proteomes" id="UP000054560">
    <property type="component" value="Unassembled WGS sequence"/>
</dbReference>
<accession>A0A0L0GCB8</accession>
<protein>
    <submittedName>
        <fullName evidence="1">Uncharacterized protein</fullName>
    </submittedName>
</protein>
<dbReference type="AlphaFoldDB" id="A0A0L0GCB8"/>